<dbReference type="InterPro" id="IPR039699">
    <property type="entry name" value="Ribosomal_uL30"/>
</dbReference>
<gene>
    <name evidence="5" type="ORF">BCR43DRAFT_516501</name>
</gene>
<reference evidence="5 6" key="1">
    <citation type="submission" date="2016-07" db="EMBL/GenBank/DDBJ databases">
        <title>Pervasive Adenine N6-methylation of Active Genes in Fungi.</title>
        <authorList>
            <consortium name="DOE Joint Genome Institute"/>
            <person name="Mondo S.J."/>
            <person name="Dannebaum R.O."/>
            <person name="Kuo R.C."/>
            <person name="Labutti K."/>
            <person name="Haridas S."/>
            <person name="Kuo A."/>
            <person name="Salamov A."/>
            <person name="Ahrendt S.R."/>
            <person name="Lipzen A."/>
            <person name="Sullivan W."/>
            <person name="Andreopoulos W.B."/>
            <person name="Clum A."/>
            <person name="Lindquist E."/>
            <person name="Daum C."/>
            <person name="Ramamoorthy G.K."/>
            <person name="Gryganskyi A."/>
            <person name="Culley D."/>
            <person name="Magnuson J.K."/>
            <person name="James T.Y."/>
            <person name="O'Malley M.A."/>
            <person name="Stajich J.E."/>
            <person name="Spatafora J.W."/>
            <person name="Visel A."/>
            <person name="Grigoriev I.V."/>
        </authorList>
    </citation>
    <scope>NUCLEOTIDE SEQUENCE [LARGE SCALE GENOMIC DNA]</scope>
    <source>
        <strain evidence="5 6">NRRL 2496</strain>
    </source>
</reference>
<evidence type="ECO:0000256" key="2">
    <source>
        <dbReference type="ARBA" id="ARBA00022980"/>
    </source>
</evidence>
<dbReference type="InterPro" id="IPR035808">
    <property type="entry name" value="Ribosomal_uL30_euk_arc"/>
</dbReference>
<evidence type="ECO:0000256" key="3">
    <source>
        <dbReference type="ARBA" id="ARBA00023274"/>
    </source>
</evidence>
<sequence>MADSEQVQDLPMVSEVVLKKRKVNEKEAAKRAKQLIEARREAKRRSRSKRDTFITPAQLLMEHHALKRQQNRIQYLKHHKATKKQHTMVEQPNDKVVLVIRTGNEHISKHGLHPLMKKALNTLRLRHNNTAVFLRLNDPKTCDALKFVSPMVVYGEPSLNTVRDLLLKRGTTLIDGKPQPITDNVLIEEKLGEHDIICLEDMIHELVQGGEAFDAVARFLLPFRLQEPTKLRLMRKLNEFKEREENDGHIVKKDVDSLVKLMN</sequence>
<dbReference type="GO" id="GO:0022625">
    <property type="term" value="C:cytosolic large ribosomal subunit"/>
    <property type="evidence" value="ECO:0007669"/>
    <property type="project" value="TreeGrafter"/>
</dbReference>
<comment type="similarity">
    <text evidence="1">Belongs to the universal ribosomal protein uL30 family.</text>
</comment>
<dbReference type="InterPro" id="IPR036919">
    <property type="entry name" value="Ribo_uL30_ferredoxin-like_sf"/>
</dbReference>
<feature type="domain" description="Large ribosomal subunit protein uL30-like ferredoxin-like fold" evidence="4">
    <location>
        <begin position="108"/>
        <end position="152"/>
    </location>
</feature>
<dbReference type="Gene3D" id="3.30.1390.20">
    <property type="entry name" value="Ribosomal protein L30, ferredoxin-like fold domain"/>
    <property type="match status" value="1"/>
</dbReference>
<keyword evidence="3" id="KW-0687">Ribonucleoprotein</keyword>
<dbReference type="GO" id="GO:0000463">
    <property type="term" value="P:maturation of LSU-rRNA from tricistronic rRNA transcript (SSU-rRNA, 5.8S rRNA, LSU-rRNA)"/>
    <property type="evidence" value="ECO:0007669"/>
    <property type="project" value="TreeGrafter"/>
</dbReference>
<keyword evidence="2 5" id="KW-0689">Ribosomal protein</keyword>
<dbReference type="STRING" id="13706.A0A1X2H8H3"/>
<protein>
    <submittedName>
        <fullName evidence="5">Ribosomal protein L30, ferredoxin-like fold domain-containing protein</fullName>
    </submittedName>
</protein>
<evidence type="ECO:0000256" key="1">
    <source>
        <dbReference type="ARBA" id="ARBA00007594"/>
    </source>
</evidence>
<dbReference type="EMBL" id="MCGN01000007">
    <property type="protein sequence ID" value="ORY94877.1"/>
    <property type="molecule type" value="Genomic_DNA"/>
</dbReference>
<organism evidence="5 6">
    <name type="scientific">Syncephalastrum racemosum</name>
    <name type="common">Filamentous fungus</name>
    <dbReference type="NCBI Taxonomy" id="13706"/>
    <lineage>
        <taxon>Eukaryota</taxon>
        <taxon>Fungi</taxon>
        <taxon>Fungi incertae sedis</taxon>
        <taxon>Mucoromycota</taxon>
        <taxon>Mucoromycotina</taxon>
        <taxon>Mucoromycetes</taxon>
        <taxon>Mucorales</taxon>
        <taxon>Syncephalastraceae</taxon>
        <taxon>Syncephalastrum</taxon>
    </lineage>
</organism>
<comment type="caution">
    <text evidence="5">The sequence shown here is derived from an EMBL/GenBank/DDBJ whole genome shotgun (WGS) entry which is preliminary data.</text>
</comment>
<dbReference type="Proteomes" id="UP000242180">
    <property type="component" value="Unassembled WGS sequence"/>
</dbReference>
<dbReference type="PANTHER" id="PTHR11524">
    <property type="entry name" value="60S RIBOSOMAL PROTEIN L7"/>
    <property type="match status" value="1"/>
</dbReference>
<dbReference type="InParanoid" id="A0A1X2H8H3"/>
<accession>A0A1X2H8H3</accession>
<dbReference type="GO" id="GO:0003723">
    <property type="term" value="F:RNA binding"/>
    <property type="evidence" value="ECO:0007669"/>
    <property type="project" value="TreeGrafter"/>
</dbReference>
<dbReference type="InterPro" id="IPR016082">
    <property type="entry name" value="Ribosomal_uL30_ferredoxin-like"/>
</dbReference>
<dbReference type="AlphaFoldDB" id="A0A1X2H8H3"/>
<evidence type="ECO:0000313" key="5">
    <source>
        <dbReference type="EMBL" id="ORY94877.1"/>
    </source>
</evidence>
<keyword evidence="6" id="KW-1185">Reference proteome</keyword>
<dbReference type="Pfam" id="PF00327">
    <property type="entry name" value="Ribosomal_L30"/>
    <property type="match status" value="1"/>
</dbReference>
<dbReference type="CDD" id="cd01657">
    <property type="entry name" value="Ribosomal_L7_archeal_euk"/>
    <property type="match status" value="1"/>
</dbReference>
<dbReference type="PANTHER" id="PTHR11524:SF16">
    <property type="entry name" value="LARGE RIBOSOMAL SUBUNIT PROTEIN UL30"/>
    <property type="match status" value="1"/>
</dbReference>
<proteinExistence type="inferred from homology"/>
<evidence type="ECO:0000259" key="4">
    <source>
        <dbReference type="Pfam" id="PF00327"/>
    </source>
</evidence>
<dbReference type="GO" id="GO:0003735">
    <property type="term" value="F:structural constituent of ribosome"/>
    <property type="evidence" value="ECO:0007669"/>
    <property type="project" value="TreeGrafter"/>
</dbReference>
<dbReference type="OMA" id="VNGWGPQ"/>
<evidence type="ECO:0000313" key="6">
    <source>
        <dbReference type="Proteomes" id="UP000242180"/>
    </source>
</evidence>
<dbReference type="OrthoDB" id="28644at2759"/>
<dbReference type="SUPFAM" id="SSF55129">
    <property type="entry name" value="Ribosomal protein L30p/L7e"/>
    <property type="match status" value="1"/>
</dbReference>
<name>A0A1X2H8H3_SYNRA</name>